<keyword evidence="1" id="KW-0732">Signal</keyword>
<evidence type="ECO:0008006" key="4">
    <source>
        <dbReference type="Google" id="ProtNLM"/>
    </source>
</evidence>
<dbReference type="SUPFAM" id="SSF54001">
    <property type="entry name" value="Cysteine proteinases"/>
    <property type="match status" value="1"/>
</dbReference>
<proteinExistence type="predicted"/>
<dbReference type="RefSeq" id="WP_102950156.1">
    <property type="nucleotide sequence ID" value="NZ_CP024847.1"/>
</dbReference>
<dbReference type="InterPro" id="IPR024453">
    <property type="entry name" value="Peptidase_C92"/>
</dbReference>
<gene>
    <name evidence="2" type="ORF">CUN60_00585</name>
</gene>
<dbReference type="EMBL" id="CP024847">
    <property type="protein sequence ID" value="AUR50856.1"/>
    <property type="molecule type" value="Genomic_DNA"/>
</dbReference>
<feature type="chain" id="PRO_5014324038" description="Permuted papain-like amidase enzyme, YaeF/YiiX, C92 family" evidence="1">
    <location>
        <begin position="22"/>
        <end position="220"/>
    </location>
</feature>
<organism evidence="2 3">
    <name type="scientific">Aquella oligotrophica</name>
    <dbReference type="NCBI Taxonomy" id="2067065"/>
    <lineage>
        <taxon>Bacteria</taxon>
        <taxon>Pseudomonadati</taxon>
        <taxon>Pseudomonadota</taxon>
        <taxon>Betaproteobacteria</taxon>
        <taxon>Neisseriales</taxon>
        <taxon>Neisseriaceae</taxon>
        <taxon>Aquella</taxon>
    </lineage>
</organism>
<feature type="signal peptide" evidence="1">
    <location>
        <begin position="1"/>
        <end position="21"/>
    </location>
</feature>
<evidence type="ECO:0000256" key="1">
    <source>
        <dbReference type="SAM" id="SignalP"/>
    </source>
</evidence>
<dbReference type="OrthoDB" id="195541at2"/>
<name>A0A2I7N323_9NEIS</name>
<keyword evidence="3" id="KW-1185">Reference proteome</keyword>
<dbReference type="KEGG" id="nba:CUN60_00585"/>
<dbReference type="Proteomes" id="UP000236655">
    <property type="component" value="Chromosome"/>
</dbReference>
<evidence type="ECO:0000313" key="3">
    <source>
        <dbReference type="Proteomes" id="UP000236655"/>
    </source>
</evidence>
<reference evidence="3" key="1">
    <citation type="submission" date="2017-11" db="EMBL/GenBank/DDBJ databases">
        <authorList>
            <person name="Chan K.G."/>
            <person name="Lee L.S."/>
        </authorList>
    </citation>
    <scope>NUCLEOTIDE SEQUENCE [LARGE SCALE GENOMIC DNA]</scope>
    <source>
        <strain evidence="3">DSM 100970</strain>
    </source>
</reference>
<dbReference type="Pfam" id="PF05708">
    <property type="entry name" value="Peptidase_C92"/>
    <property type="match status" value="1"/>
</dbReference>
<accession>A0A2I7N323</accession>
<evidence type="ECO:0000313" key="2">
    <source>
        <dbReference type="EMBL" id="AUR50856.1"/>
    </source>
</evidence>
<sequence length="220" mass="24815">MQKIIKCFSILFLVSIHYSYAATYIPESGDFLFQDLNCGSMCDSIDSVTRGYDNTYVSHVGMIINTDPPEVIEAVSNGVEITPLTKFLQRSLDSESKPRVMVGRLKPAYKKLIPDAISIAREQIGKPYNSSFIPARGEAFYCSELFDYSFKAANNNQPFFHPAPMNFTDGKSSKILPLWQDYYKPLHIKAPQGVLGTNPGAMSRESMIEIIYFYGKPRQH</sequence>
<dbReference type="AlphaFoldDB" id="A0A2I7N323"/>
<dbReference type="InterPro" id="IPR038765">
    <property type="entry name" value="Papain-like_cys_pep_sf"/>
</dbReference>
<dbReference type="Gene3D" id="3.90.1720.10">
    <property type="entry name" value="endopeptidase domain like (from Nostoc punctiforme)"/>
    <property type="match status" value="1"/>
</dbReference>
<protein>
    <recommendedName>
        <fullName evidence="4">Permuted papain-like amidase enzyme, YaeF/YiiX, C92 family</fullName>
    </recommendedName>
</protein>